<dbReference type="GO" id="GO:0003700">
    <property type="term" value="F:DNA-binding transcription factor activity"/>
    <property type="evidence" value="ECO:0007669"/>
    <property type="project" value="InterPro"/>
</dbReference>
<dbReference type="Proteomes" id="UP000675747">
    <property type="component" value="Unassembled WGS sequence"/>
</dbReference>
<keyword evidence="4" id="KW-1185">Reference proteome</keyword>
<dbReference type="EMBL" id="JAGQFT010000323">
    <property type="protein sequence ID" value="MBR0564395.1"/>
    <property type="molecule type" value="Genomic_DNA"/>
</dbReference>
<organism evidence="2">
    <name type="scientific">Coralloluteibacterium stylophorae</name>
    <dbReference type="NCBI Taxonomy" id="1776034"/>
    <lineage>
        <taxon>Bacteria</taxon>
        <taxon>Pseudomonadati</taxon>
        <taxon>Pseudomonadota</taxon>
        <taxon>Gammaproteobacteria</taxon>
        <taxon>Lysobacterales</taxon>
        <taxon>Lysobacteraceae</taxon>
        <taxon>Coralloluteibacterium</taxon>
    </lineage>
</organism>
<evidence type="ECO:0000313" key="2">
    <source>
        <dbReference type="EMBL" id="MBR0564395.1"/>
    </source>
</evidence>
<dbReference type="InterPro" id="IPR036388">
    <property type="entry name" value="WH-like_DNA-bd_sf"/>
</dbReference>
<dbReference type="AlphaFoldDB" id="A0A8J8AZT2"/>
<dbReference type="SUPFAM" id="SSF46785">
    <property type="entry name" value="Winged helix' DNA-binding domain"/>
    <property type="match status" value="1"/>
</dbReference>
<dbReference type="PANTHER" id="PTHR30432:SF1">
    <property type="entry name" value="DNA-BINDING TRANSCRIPTIONAL DUAL REGULATOR MODE"/>
    <property type="match status" value="1"/>
</dbReference>
<evidence type="ECO:0000313" key="3">
    <source>
        <dbReference type="EMBL" id="MBS7458378.1"/>
    </source>
</evidence>
<sequence>MSAPRIKLRLVLDDDLVLGPGKADLLDAIARTGSISAAGRELGMSYRRAWALIEAMNAGFATAVVETATGGRGGGGARLTATGAELLRLYRRMLDRCTAAAGDEIAAIARLRCIA</sequence>
<dbReference type="PANTHER" id="PTHR30432">
    <property type="entry name" value="TRANSCRIPTIONAL REGULATOR MODE"/>
    <property type="match status" value="1"/>
</dbReference>
<name>A0A8J8AZT2_9GAMM</name>
<dbReference type="InterPro" id="IPR036390">
    <property type="entry name" value="WH_DNA-bd_sf"/>
</dbReference>
<evidence type="ECO:0000259" key="1">
    <source>
        <dbReference type="Pfam" id="PF00126"/>
    </source>
</evidence>
<dbReference type="InterPro" id="IPR051815">
    <property type="entry name" value="Molybdate_resp_trans_reg"/>
</dbReference>
<dbReference type="RefSeq" id="WP_211928227.1">
    <property type="nucleotide sequence ID" value="NZ_JAGQFT020000010.1"/>
</dbReference>
<dbReference type="EMBL" id="JAGQFT020000010">
    <property type="protein sequence ID" value="MBS7458378.1"/>
    <property type="molecule type" value="Genomic_DNA"/>
</dbReference>
<dbReference type="InterPro" id="IPR000847">
    <property type="entry name" value="LysR_HTH_N"/>
</dbReference>
<accession>A0A8J8AZT2</accession>
<protein>
    <submittedName>
        <fullName evidence="2">LysR family transcriptional regulator</fullName>
    </submittedName>
</protein>
<reference evidence="2" key="2">
    <citation type="submission" date="2021-04" db="EMBL/GenBank/DDBJ databases">
        <authorList>
            <person name="Karlyshev A.V."/>
        </authorList>
    </citation>
    <scope>NUCLEOTIDE SEQUENCE</scope>
    <source>
        <strain evidence="2">LMG 29479</strain>
    </source>
</reference>
<proteinExistence type="predicted"/>
<comment type="caution">
    <text evidence="2">The sequence shown here is derived from an EMBL/GenBank/DDBJ whole genome shotgun (WGS) entry which is preliminary data.</text>
</comment>
<evidence type="ECO:0000313" key="4">
    <source>
        <dbReference type="Proteomes" id="UP000675747"/>
    </source>
</evidence>
<dbReference type="Pfam" id="PF00126">
    <property type="entry name" value="HTH_1"/>
    <property type="match status" value="1"/>
</dbReference>
<gene>
    <name evidence="3" type="ORF">KB893_014660</name>
    <name evidence="2" type="ORF">KB893_18120</name>
</gene>
<reference evidence="3 4" key="1">
    <citation type="journal article" date="2021" name="Microbiol. Resour. Announc.">
        <title>Draft Genome Sequence of Coralloluteibacterium stylophorae LMG 29479T.</title>
        <authorList>
            <person name="Karlyshev A.V."/>
            <person name="Kudryashova E.B."/>
            <person name="Ariskina E.V."/>
            <person name="Conroy A.P."/>
            <person name="Abidueva E.Y."/>
        </authorList>
    </citation>
    <scope>NUCLEOTIDE SEQUENCE [LARGE SCALE GENOMIC DNA]</scope>
    <source>
        <strain evidence="3 4">LMG 29479</strain>
    </source>
</reference>
<feature type="domain" description="HTH lysR-type" evidence="1">
    <location>
        <begin position="25"/>
        <end position="83"/>
    </location>
</feature>
<dbReference type="Gene3D" id="1.10.10.10">
    <property type="entry name" value="Winged helix-like DNA-binding domain superfamily/Winged helix DNA-binding domain"/>
    <property type="match status" value="1"/>
</dbReference>